<dbReference type="AlphaFoldDB" id="A0A388KZA8"/>
<sequence>MVGSVCQKWWRASLDPGCWREADLMDVKAKISVRAPRAVIGRSRGQLRSLSIRFCNDWLLEDIGKHCPLLEKVKIDEVEEGDLTFLNKSFSPSIDSIKLFVQGCRQLRSLNIFFVVWVVHCREEFTEMVRVLISGFPNLVSLYLDVSAVRCTEVGTVVSSEVLKIDIDDIRFIIEHLPNLECLVLKRAQVTDTVLDVIGRGMPNLRSLSLLYCGYLTGEGLRALQAARKDLHVTMKGCMKGFITRQTALLLQLCLLLPDTLEGAYFYLQQFPDSM</sequence>
<dbReference type="InterPro" id="IPR032675">
    <property type="entry name" value="LRR_dom_sf"/>
</dbReference>
<dbReference type="Gene3D" id="3.80.10.10">
    <property type="entry name" value="Ribonuclease Inhibitor"/>
    <property type="match status" value="1"/>
</dbReference>
<evidence type="ECO:0000313" key="1">
    <source>
        <dbReference type="EMBL" id="GBG75404.1"/>
    </source>
</evidence>
<evidence type="ECO:0000313" key="2">
    <source>
        <dbReference type="Proteomes" id="UP000265515"/>
    </source>
</evidence>
<keyword evidence="2" id="KW-1185">Reference proteome</keyword>
<gene>
    <name evidence="1" type="ORF">CBR_g20034</name>
</gene>
<reference evidence="1 2" key="1">
    <citation type="journal article" date="2018" name="Cell">
        <title>The Chara Genome: Secondary Complexity and Implications for Plant Terrestrialization.</title>
        <authorList>
            <person name="Nishiyama T."/>
            <person name="Sakayama H."/>
            <person name="Vries J.D."/>
            <person name="Buschmann H."/>
            <person name="Saint-Marcoux D."/>
            <person name="Ullrich K.K."/>
            <person name="Haas F.B."/>
            <person name="Vanderstraeten L."/>
            <person name="Becker D."/>
            <person name="Lang D."/>
            <person name="Vosolsobe S."/>
            <person name="Rombauts S."/>
            <person name="Wilhelmsson P.K.I."/>
            <person name="Janitza P."/>
            <person name="Kern R."/>
            <person name="Heyl A."/>
            <person name="Rumpler F."/>
            <person name="Villalobos L.I.A.C."/>
            <person name="Clay J.M."/>
            <person name="Skokan R."/>
            <person name="Toyoda A."/>
            <person name="Suzuki Y."/>
            <person name="Kagoshima H."/>
            <person name="Schijlen E."/>
            <person name="Tajeshwar N."/>
            <person name="Catarino B."/>
            <person name="Hetherington A.J."/>
            <person name="Saltykova A."/>
            <person name="Bonnot C."/>
            <person name="Breuninger H."/>
            <person name="Symeonidi A."/>
            <person name="Radhakrishnan G.V."/>
            <person name="Van Nieuwerburgh F."/>
            <person name="Deforce D."/>
            <person name="Chang C."/>
            <person name="Karol K.G."/>
            <person name="Hedrich R."/>
            <person name="Ulvskov P."/>
            <person name="Glockner G."/>
            <person name="Delwiche C.F."/>
            <person name="Petrasek J."/>
            <person name="Van de Peer Y."/>
            <person name="Friml J."/>
            <person name="Beilby M."/>
            <person name="Dolan L."/>
            <person name="Kohara Y."/>
            <person name="Sugano S."/>
            <person name="Fujiyama A."/>
            <person name="Delaux P.-M."/>
            <person name="Quint M."/>
            <person name="TheiBen G."/>
            <person name="Hagemann M."/>
            <person name="Harholt J."/>
            <person name="Dunand C."/>
            <person name="Zachgo S."/>
            <person name="Langdale J."/>
            <person name="Maumus F."/>
            <person name="Straeten D.V.D."/>
            <person name="Gould S.B."/>
            <person name="Rensing S.A."/>
        </authorList>
    </citation>
    <scope>NUCLEOTIDE SEQUENCE [LARGE SCALE GENOMIC DNA]</scope>
    <source>
        <strain evidence="1 2">S276</strain>
    </source>
</reference>
<name>A0A388KZA8_CHABU</name>
<organism evidence="1 2">
    <name type="scientific">Chara braunii</name>
    <name type="common">Braun's stonewort</name>
    <dbReference type="NCBI Taxonomy" id="69332"/>
    <lineage>
        <taxon>Eukaryota</taxon>
        <taxon>Viridiplantae</taxon>
        <taxon>Streptophyta</taxon>
        <taxon>Charophyceae</taxon>
        <taxon>Charales</taxon>
        <taxon>Characeae</taxon>
        <taxon>Chara</taxon>
    </lineage>
</organism>
<proteinExistence type="predicted"/>
<dbReference type="Proteomes" id="UP000265515">
    <property type="component" value="Unassembled WGS sequence"/>
</dbReference>
<dbReference type="OrthoDB" id="61560at2759"/>
<dbReference type="EMBL" id="BFEA01000224">
    <property type="protein sequence ID" value="GBG75404.1"/>
    <property type="molecule type" value="Genomic_DNA"/>
</dbReference>
<dbReference type="STRING" id="69332.A0A388KZA8"/>
<dbReference type="Gramene" id="GBG75404">
    <property type="protein sequence ID" value="GBG75404"/>
    <property type="gene ID" value="CBR_g20034"/>
</dbReference>
<accession>A0A388KZA8</accession>
<protein>
    <recommendedName>
        <fullName evidence="3">F-box domain-containing protein</fullName>
    </recommendedName>
</protein>
<evidence type="ECO:0008006" key="3">
    <source>
        <dbReference type="Google" id="ProtNLM"/>
    </source>
</evidence>
<dbReference type="SUPFAM" id="SSF52047">
    <property type="entry name" value="RNI-like"/>
    <property type="match status" value="1"/>
</dbReference>
<comment type="caution">
    <text evidence="1">The sequence shown here is derived from an EMBL/GenBank/DDBJ whole genome shotgun (WGS) entry which is preliminary data.</text>
</comment>
<dbReference type="PANTHER" id="PTHR38926:SF5">
    <property type="entry name" value="F-BOX AND LEUCINE-RICH REPEAT PROTEIN 6"/>
    <property type="match status" value="1"/>
</dbReference>
<dbReference type="PANTHER" id="PTHR38926">
    <property type="entry name" value="F-BOX DOMAIN CONTAINING PROTEIN, EXPRESSED"/>
    <property type="match status" value="1"/>
</dbReference>